<evidence type="ECO:0000313" key="1">
    <source>
        <dbReference type="EMBL" id="RIA94571.1"/>
    </source>
</evidence>
<dbReference type="Proteomes" id="UP000265703">
    <property type="component" value="Unassembled WGS sequence"/>
</dbReference>
<comment type="caution">
    <text evidence="1">The sequence shown here is derived from an EMBL/GenBank/DDBJ whole genome shotgun (WGS) entry which is preliminary data.</text>
</comment>
<name>A0A397THV4_9GLOM</name>
<dbReference type="OrthoDB" id="19861at2759"/>
<dbReference type="PANTHER" id="PTHR33129">
    <property type="entry name" value="PROTEIN KINASE DOMAIN-CONTAINING PROTEIN-RELATED"/>
    <property type="match status" value="1"/>
</dbReference>
<evidence type="ECO:0000313" key="2">
    <source>
        <dbReference type="Proteomes" id="UP000265703"/>
    </source>
</evidence>
<dbReference type="InterPro" id="IPR052980">
    <property type="entry name" value="Crinkler_effector"/>
</dbReference>
<dbReference type="AlphaFoldDB" id="A0A397THV4"/>
<dbReference type="EMBL" id="QKYT01000078">
    <property type="protein sequence ID" value="RIA94571.1"/>
    <property type="molecule type" value="Genomic_DNA"/>
</dbReference>
<dbReference type="STRING" id="658196.A0A397THV4"/>
<reference evidence="1 2" key="1">
    <citation type="submission" date="2018-06" db="EMBL/GenBank/DDBJ databases">
        <title>Comparative genomics reveals the genomic features of Rhizophagus irregularis, R. cerebriforme, R. diaphanum and Gigaspora rosea, and their symbiotic lifestyle signature.</title>
        <authorList>
            <person name="Morin E."/>
            <person name="San Clemente H."/>
            <person name="Chen E.C.H."/>
            <person name="De La Providencia I."/>
            <person name="Hainaut M."/>
            <person name="Kuo A."/>
            <person name="Kohler A."/>
            <person name="Murat C."/>
            <person name="Tang N."/>
            <person name="Roy S."/>
            <person name="Loubradou J."/>
            <person name="Henrissat B."/>
            <person name="Grigoriev I.V."/>
            <person name="Corradi N."/>
            <person name="Roux C."/>
            <person name="Martin F.M."/>
        </authorList>
    </citation>
    <scope>NUCLEOTIDE SEQUENCE [LARGE SCALE GENOMIC DNA]</scope>
    <source>
        <strain evidence="1 2">DAOM 227022</strain>
    </source>
</reference>
<sequence length="308" mass="34852">MSTVDELTTLWCFAKGSTVRLLSKSQLGRIMIFSISGKLSEIRNRTTSLMLTPTNSFYANTIGETFTSLGGKNIQVVVGIPVVGQPIADPTFSNICELVSYLIESDNTKEIEKIEISSSTEIEEEKSENYKGKIFKHPQDKPLAVIGKPALYVRESYEEIYHMLIHQASSGDIDHKFLITGTAGTGKSCFLIYFLIRLLCESNNATIIFQPLQSEKFYCFEGLNINYGSYDDFSAYLDDPETWYLADGILSPKLVFAKTIVALSPKGVVKDKFQFYEKDVVRTIRMPPWSFEELSFCRKIFSQTFRKT</sequence>
<proteinExistence type="predicted"/>
<organism evidence="1 2">
    <name type="scientific">Glomus cerebriforme</name>
    <dbReference type="NCBI Taxonomy" id="658196"/>
    <lineage>
        <taxon>Eukaryota</taxon>
        <taxon>Fungi</taxon>
        <taxon>Fungi incertae sedis</taxon>
        <taxon>Mucoromycota</taxon>
        <taxon>Glomeromycotina</taxon>
        <taxon>Glomeromycetes</taxon>
        <taxon>Glomerales</taxon>
        <taxon>Glomeraceae</taxon>
        <taxon>Glomus</taxon>
    </lineage>
</organism>
<gene>
    <name evidence="1" type="ORF">C1645_551497</name>
</gene>
<accession>A0A397THV4</accession>
<dbReference type="PANTHER" id="PTHR33129:SF1">
    <property type="entry name" value="ATP-BINDING PROTEIN"/>
    <property type="match status" value="1"/>
</dbReference>
<protein>
    <submittedName>
        <fullName evidence="1">Uncharacterized protein</fullName>
    </submittedName>
</protein>
<keyword evidence="2" id="KW-1185">Reference proteome</keyword>